<keyword evidence="1" id="KW-1133">Transmembrane helix</keyword>
<protein>
    <submittedName>
        <fullName evidence="2">Uncharacterized protein</fullName>
    </submittedName>
</protein>
<name>F8DIZ1_STREP</name>
<keyword evidence="1" id="KW-0812">Transmembrane</keyword>
<dbReference type="AlphaFoldDB" id="F8DIZ1"/>
<evidence type="ECO:0000313" key="3">
    <source>
        <dbReference type="Proteomes" id="UP000001502"/>
    </source>
</evidence>
<accession>F8DIZ1</accession>
<reference evidence="3" key="1">
    <citation type="submission" date="2011-06" db="EMBL/GenBank/DDBJ databases">
        <title>Complete sequence of Streptococcus parasanguinis strain ATCC 15912.</title>
        <authorList>
            <person name="Muzny D."/>
            <person name="Qin X."/>
            <person name="Buhay C."/>
            <person name="Dugan-Rocha S."/>
            <person name="Ding Y."/>
            <person name="Chen G."/>
            <person name="Hawes A."/>
            <person name="Holder M."/>
            <person name="Jhangiani S."/>
            <person name="Johnson A."/>
            <person name="Khan Z."/>
            <person name="Li Z."/>
            <person name="Liu W."/>
            <person name="Liu X."/>
            <person name="Perez L."/>
            <person name="Shen H."/>
            <person name="Wang Q."/>
            <person name="Watt J."/>
            <person name="Xi L."/>
            <person name="Xin Y."/>
            <person name="Zhou J."/>
            <person name="Deng J."/>
            <person name="Jiang H."/>
            <person name="Liu Y."/>
            <person name="Qu J."/>
            <person name="Song X.-Z."/>
            <person name="Zhang L."/>
            <person name="Villasana D."/>
            <person name="Johnson A."/>
            <person name="Liu J."/>
            <person name="Liyanage D."/>
            <person name="Lorensuhewa L."/>
            <person name="Robinson T."/>
            <person name="Song A."/>
            <person name="Song B.-B."/>
            <person name="Dinh H."/>
            <person name="Thornton R."/>
            <person name="Coyle M."/>
            <person name="Francisco L."/>
            <person name="Jackson L."/>
            <person name="Javaid M."/>
            <person name="Korchina V."/>
            <person name="Kovar C."/>
            <person name="Mata R."/>
            <person name="Mathew T."/>
            <person name="Ngo R."/>
            <person name="Nguyen L."/>
            <person name="Nguyen N."/>
            <person name="Okwuonu G."/>
            <person name="Ongeri F."/>
            <person name="Pham C."/>
            <person name="Simmons D."/>
            <person name="Wilczek-Boney K."/>
            <person name="Hale W."/>
            <person name="Jakkamsetti A."/>
            <person name="Pham P."/>
            <person name="Ruth R."/>
            <person name="San Lucas F."/>
            <person name="Warren J."/>
            <person name="Zhang J."/>
            <person name="Zhao Z."/>
            <person name="Zhou C."/>
            <person name="Zhu D."/>
            <person name="Lee S."/>
            <person name="Bess C."/>
            <person name="Blankenburg K."/>
            <person name="Forbes L."/>
            <person name="Fu Q."/>
            <person name="Gubbala S."/>
            <person name="Hirani K."/>
            <person name="Jayaseelan J.C."/>
            <person name="Lara F."/>
            <person name="Munidasa M."/>
            <person name="Palculict T."/>
            <person name="Patil S."/>
            <person name="Pu L.-L."/>
            <person name="Saada N."/>
            <person name="Tang L."/>
            <person name="Weissenberger G."/>
            <person name="Zhu Y."/>
            <person name="Hemphill L."/>
            <person name="Shang Y."/>
            <person name="Youmans B."/>
            <person name="Ayvaz T."/>
            <person name="Ross M."/>
            <person name="Santibanez J."/>
            <person name="Aqrawi P."/>
            <person name="Gross S."/>
            <person name="Joshi V."/>
            <person name="Fowler G."/>
            <person name="Nazareth L."/>
            <person name="Reid J."/>
            <person name="Worley K."/>
            <person name="Petrosino J."/>
            <person name="Highlander S."/>
            <person name="Gibbs R."/>
        </authorList>
    </citation>
    <scope>NUCLEOTIDE SEQUENCE [LARGE SCALE GENOMIC DNA]</scope>
    <source>
        <strain evidence="3">ATCC 15912 / DSM 6778 / CIP 104372 / LMG 14537</strain>
    </source>
</reference>
<gene>
    <name evidence="2" type="ordered locus">HMPREF0833_10911</name>
</gene>
<keyword evidence="1" id="KW-0472">Membrane</keyword>
<dbReference type="HOGENOM" id="CLU_218090_0_0_9"/>
<sequence length="40" mass="4732">MNPRKIFTLYLLIVAVYFLFNFALSSFSHHLSKKWAKAID</sequence>
<feature type="transmembrane region" description="Helical" evidence="1">
    <location>
        <begin position="6"/>
        <end position="24"/>
    </location>
</feature>
<dbReference type="Proteomes" id="UP000001502">
    <property type="component" value="Chromosome"/>
</dbReference>
<dbReference type="EMBL" id="CP002843">
    <property type="protein sequence ID" value="AEH55942.1"/>
    <property type="molecule type" value="Genomic_DNA"/>
</dbReference>
<dbReference type="KEGG" id="scp:HMPREF0833_10911"/>
<organism evidence="2 3">
    <name type="scientific">Streptococcus parasanguinis (strain ATCC 15912 / DSM 6778 / CIP 104372 / LMG 14537)</name>
    <dbReference type="NCBI Taxonomy" id="760570"/>
    <lineage>
        <taxon>Bacteria</taxon>
        <taxon>Bacillati</taxon>
        <taxon>Bacillota</taxon>
        <taxon>Bacilli</taxon>
        <taxon>Lactobacillales</taxon>
        <taxon>Streptococcaceae</taxon>
        <taxon>Streptococcus</taxon>
    </lineage>
</organism>
<proteinExistence type="predicted"/>
<evidence type="ECO:0000313" key="2">
    <source>
        <dbReference type="EMBL" id="AEH55942.1"/>
    </source>
</evidence>
<evidence type="ECO:0000256" key="1">
    <source>
        <dbReference type="SAM" id="Phobius"/>
    </source>
</evidence>